<gene>
    <name evidence="1" type="ORF">MM415B01262_0023</name>
</gene>
<evidence type="ECO:0000313" key="1">
    <source>
        <dbReference type="EMBL" id="QJA59623.1"/>
    </source>
</evidence>
<organism evidence="1">
    <name type="scientific">viral metagenome</name>
    <dbReference type="NCBI Taxonomy" id="1070528"/>
    <lineage>
        <taxon>unclassified sequences</taxon>
        <taxon>metagenomes</taxon>
        <taxon>organismal metagenomes</taxon>
    </lineage>
</organism>
<accession>A0A6M3IQF4</accession>
<protein>
    <submittedName>
        <fullName evidence="1">Uncharacterized protein</fullName>
    </submittedName>
</protein>
<dbReference type="EMBL" id="MT141377">
    <property type="protein sequence ID" value="QJA59623.1"/>
    <property type="molecule type" value="Genomic_DNA"/>
</dbReference>
<name>A0A6M3IQF4_9ZZZZ</name>
<sequence>MGLLEKLHADAMKQVNDPNKGLLFFTKQSMADLAWILLHVEELEAIVAELFPLKAFLADVRKRYESIETEEDGG</sequence>
<dbReference type="AlphaFoldDB" id="A0A6M3IQF4"/>
<proteinExistence type="predicted"/>
<reference evidence="1" key="1">
    <citation type="submission" date="2020-03" db="EMBL/GenBank/DDBJ databases">
        <title>The deep terrestrial virosphere.</title>
        <authorList>
            <person name="Holmfeldt K."/>
            <person name="Nilsson E."/>
            <person name="Simone D."/>
            <person name="Lopez-Fernandez M."/>
            <person name="Wu X."/>
            <person name="de Brujin I."/>
            <person name="Lundin D."/>
            <person name="Andersson A."/>
            <person name="Bertilsson S."/>
            <person name="Dopson M."/>
        </authorList>
    </citation>
    <scope>NUCLEOTIDE SEQUENCE</scope>
    <source>
        <strain evidence="1">MM415B01262</strain>
    </source>
</reference>